<dbReference type="InterPro" id="IPR036388">
    <property type="entry name" value="WH-like_DNA-bd_sf"/>
</dbReference>
<keyword evidence="2" id="KW-0805">Transcription regulation</keyword>
<accession>A0ABV4CL38</accession>
<keyword evidence="4" id="KW-0804">Transcription</keyword>
<dbReference type="InterPro" id="IPR000847">
    <property type="entry name" value="LysR_HTH_N"/>
</dbReference>
<dbReference type="Proteomes" id="UP001564626">
    <property type="component" value="Unassembled WGS sequence"/>
</dbReference>
<evidence type="ECO:0000313" key="7">
    <source>
        <dbReference type="Proteomes" id="UP001564626"/>
    </source>
</evidence>
<dbReference type="Gene3D" id="3.40.190.10">
    <property type="entry name" value="Periplasmic binding protein-like II"/>
    <property type="match status" value="2"/>
</dbReference>
<comment type="similarity">
    <text evidence="1">Belongs to the LysR transcriptional regulatory family.</text>
</comment>
<dbReference type="RefSeq" id="WP_345363291.1">
    <property type="nucleotide sequence ID" value="NZ_BAABII010000010.1"/>
</dbReference>
<comment type="caution">
    <text evidence="6">The sequence shown here is derived from an EMBL/GenBank/DDBJ whole genome shotgun (WGS) entry which is preliminary data.</text>
</comment>
<feature type="domain" description="HTH lysR-type" evidence="5">
    <location>
        <begin position="2"/>
        <end position="59"/>
    </location>
</feature>
<reference evidence="6 7" key="1">
    <citation type="submission" date="2024-08" db="EMBL/GenBank/DDBJ databases">
        <title>Genome mining of Saccharopolyspora cebuensis PGLac3 from Nigerian medicinal plant.</title>
        <authorList>
            <person name="Ezeobiora C.E."/>
            <person name="Igbokwe N.H."/>
            <person name="Amin D.H."/>
            <person name="Mendie U.E."/>
        </authorList>
    </citation>
    <scope>NUCLEOTIDE SEQUENCE [LARGE SCALE GENOMIC DNA]</scope>
    <source>
        <strain evidence="6 7">PGLac3</strain>
    </source>
</reference>
<dbReference type="InterPro" id="IPR005119">
    <property type="entry name" value="LysR_subst-bd"/>
</dbReference>
<evidence type="ECO:0000256" key="1">
    <source>
        <dbReference type="ARBA" id="ARBA00009437"/>
    </source>
</evidence>
<dbReference type="InterPro" id="IPR050950">
    <property type="entry name" value="HTH-type_LysR_regulators"/>
</dbReference>
<protein>
    <submittedName>
        <fullName evidence="6">LysR family transcriptional regulator</fullName>
    </submittedName>
</protein>
<evidence type="ECO:0000256" key="2">
    <source>
        <dbReference type="ARBA" id="ARBA00023015"/>
    </source>
</evidence>
<name>A0ABV4CL38_9PSEU</name>
<dbReference type="EMBL" id="JBGEHV010000022">
    <property type="protein sequence ID" value="MEY8040511.1"/>
    <property type="molecule type" value="Genomic_DNA"/>
</dbReference>
<dbReference type="Gene3D" id="1.10.10.10">
    <property type="entry name" value="Winged helix-like DNA-binding domain superfamily/Winged helix DNA-binding domain"/>
    <property type="match status" value="1"/>
</dbReference>
<dbReference type="Pfam" id="PF00126">
    <property type="entry name" value="HTH_1"/>
    <property type="match status" value="1"/>
</dbReference>
<dbReference type="SUPFAM" id="SSF53850">
    <property type="entry name" value="Periplasmic binding protein-like II"/>
    <property type="match status" value="1"/>
</dbReference>
<organism evidence="6 7">
    <name type="scientific">Saccharopolyspora cebuensis</name>
    <dbReference type="NCBI Taxonomy" id="418759"/>
    <lineage>
        <taxon>Bacteria</taxon>
        <taxon>Bacillati</taxon>
        <taxon>Actinomycetota</taxon>
        <taxon>Actinomycetes</taxon>
        <taxon>Pseudonocardiales</taxon>
        <taxon>Pseudonocardiaceae</taxon>
        <taxon>Saccharopolyspora</taxon>
    </lineage>
</organism>
<evidence type="ECO:0000259" key="5">
    <source>
        <dbReference type="PROSITE" id="PS50931"/>
    </source>
</evidence>
<dbReference type="SUPFAM" id="SSF46785">
    <property type="entry name" value="Winged helix' DNA-binding domain"/>
    <property type="match status" value="1"/>
</dbReference>
<sequence>MLNVGRLRVLRELHHRKTLSAVAEALSYSTSAVSQQVRQLEKEVGVRLIEPVGRRIRLTPQGLLLADHAEKILGLVERAQVDVAASLEHPRGTVRLAAFQSAALTFVPRALRELQDRYPDLIVEFHQGEPERTLPALSSGDFDLVIAESYPGIPLPSMPGVVVDTLLEDGLWLAMNASIADSIDPACDTFAQLSGAGWAVEVAASAPRTWVVDECRKHGFEPRIVCSSEDLAVQLQFVEAGLAVAVLPGLALEAASTSLRKFPTAPGIQRRRVLLVSREASYSLPASSVVRTALERASAQLRVGELGR</sequence>
<dbReference type="InterPro" id="IPR036390">
    <property type="entry name" value="WH_DNA-bd_sf"/>
</dbReference>
<keyword evidence="3" id="KW-0238">DNA-binding</keyword>
<evidence type="ECO:0000256" key="3">
    <source>
        <dbReference type="ARBA" id="ARBA00023125"/>
    </source>
</evidence>
<gene>
    <name evidence="6" type="ORF">AB8O55_13975</name>
</gene>
<keyword evidence="7" id="KW-1185">Reference proteome</keyword>
<evidence type="ECO:0000256" key="4">
    <source>
        <dbReference type="ARBA" id="ARBA00023163"/>
    </source>
</evidence>
<evidence type="ECO:0000313" key="6">
    <source>
        <dbReference type="EMBL" id="MEY8040511.1"/>
    </source>
</evidence>
<dbReference type="PROSITE" id="PS50931">
    <property type="entry name" value="HTH_LYSR"/>
    <property type="match status" value="1"/>
</dbReference>
<proteinExistence type="inferred from homology"/>
<dbReference type="Pfam" id="PF03466">
    <property type="entry name" value="LysR_substrate"/>
    <property type="match status" value="1"/>
</dbReference>
<dbReference type="PANTHER" id="PTHR30419:SF8">
    <property type="entry name" value="NITROGEN ASSIMILATION TRANSCRIPTIONAL ACTIVATOR-RELATED"/>
    <property type="match status" value="1"/>
</dbReference>
<dbReference type="PANTHER" id="PTHR30419">
    <property type="entry name" value="HTH-TYPE TRANSCRIPTIONAL REGULATOR YBHD"/>
    <property type="match status" value="1"/>
</dbReference>